<evidence type="ECO:0000313" key="3">
    <source>
        <dbReference type="Proteomes" id="UP000030001"/>
    </source>
</evidence>
<dbReference type="RefSeq" id="WP_034540347.1">
    <property type="nucleotide sequence ID" value="NZ_JAUDCY010000015.1"/>
</dbReference>
<sequence length="101" mass="11415">MSATTENTSKVKLELPDDLKQAILEIVKDAAVQVVGSATRRDEQTWPEYMNKQQAAKYLNISVNTLQNWIADGDIPFVVVGKMVRLNRHQLDACMLKKTLK</sequence>
<dbReference type="AlphaFoldDB" id="A0A099YDW1"/>
<dbReference type="InterPro" id="IPR009061">
    <property type="entry name" value="DNA-bd_dom_put_sf"/>
</dbReference>
<dbReference type="EMBL" id="JROC01000033">
    <property type="protein sequence ID" value="KGL66760.1"/>
    <property type="molecule type" value="Genomic_DNA"/>
</dbReference>
<evidence type="ECO:0000313" key="2">
    <source>
        <dbReference type="EMBL" id="KGL66760.1"/>
    </source>
</evidence>
<dbReference type="Proteomes" id="UP000030001">
    <property type="component" value="Unassembled WGS sequence"/>
</dbReference>
<name>A0A099YDW1_LIMMU</name>
<dbReference type="InterPro" id="IPR036388">
    <property type="entry name" value="WH-like_DNA-bd_sf"/>
</dbReference>
<dbReference type="GO" id="GO:0003677">
    <property type="term" value="F:DNA binding"/>
    <property type="evidence" value="ECO:0007669"/>
    <property type="project" value="InterPro"/>
</dbReference>
<comment type="caution">
    <text evidence="2">The sequence shown here is derived from an EMBL/GenBank/DDBJ whole genome shotgun (WGS) entry which is preliminary data.</text>
</comment>
<proteinExistence type="predicted"/>
<feature type="domain" description="Helix-turn-helix" evidence="1">
    <location>
        <begin position="49"/>
        <end position="95"/>
    </location>
</feature>
<dbReference type="InterPro" id="IPR010093">
    <property type="entry name" value="SinI_DNA-bd"/>
</dbReference>
<dbReference type="SUPFAM" id="SSF46955">
    <property type="entry name" value="Putative DNA-binding domain"/>
    <property type="match status" value="1"/>
</dbReference>
<gene>
    <name evidence="2" type="ORF">LX03_06775</name>
</gene>
<dbReference type="Gene3D" id="1.10.10.10">
    <property type="entry name" value="Winged helix-like DNA-binding domain superfamily/Winged helix DNA-binding domain"/>
    <property type="match status" value="1"/>
</dbReference>
<dbReference type="Pfam" id="PF12728">
    <property type="entry name" value="HTH_17"/>
    <property type="match status" value="1"/>
</dbReference>
<dbReference type="NCBIfam" id="TIGR01764">
    <property type="entry name" value="excise"/>
    <property type="match status" value="1"/>
</dbReference>
<evidence type="ECO:0000259" key="1">
    <source>
        <dbReference type="Pfam" id="PF12728"/>
    </source>
</evidence>
<reference evidence="2 3" key="1">
    <citation type="submission" date="2014-09" db="EMBL/GenBank/DDBJ databases">
        <title>Lactobacillus mucosae CRL573 Genome Sequencing.</title>
        <authorList>
            <person name="Bleckwedel J."/>
            <person name="Teran L.C."/>
            <person name="Bonacina J."/>
            <person name="Saavedra L."/>
            <person name="Mozzi F.B."/>
            <person name="Raya R.R."/>
        </authorList>
    </citation>
    <scope>NUCLEOTIDE SEQUENCE [LARGE SCALE GENOMIC DNA]</scope>
    <source>
        <strain evidence="2 3">CRL573</strain>
    </source>
</reference>
<accession>A0A099YDW1</accession>
<organism evidence="2 3">
    <name type="scientific">Limosilactobacillus mucosae</name>
    <name type="common">Lactobacillus mucosae</name>
    <dbReference type="NCBI Taxonomy" id="97478"/>
    <lineage>
        <taxon>Bacteria</taxon>
        <taxon>Bacillati</taxon>
        <taxon>Bacillota</taxon>
        <taxon>Bacilli</taxon>
        <taxon>Lactobacillales</taxon>
        <taxon>Lactobacillaceae</taxon>
        <taxon>Limosilactobacillus</taxon>
    </lineage>
</organism>
<dbReference type="InterPro" id="IPR041657">
    <property type="entry name" value="HTH_17"/>
</dbReference>
<protein>
    <recommendedName>
        <fullName evidence="1">Helix-turn-helix domain-containing protein</fullName>
    </recommendedName>
</protein>